<proteinExistence type="predicted"/>
<dbReference type="InterPro" id="IPR049207">
    <property type="entry name" value="DUF4246_N"/>
</dbReference>
<gene>
    <name evidence="2" type="ORF">BGZ65_011880</name>
</gene>
<dbReference type="AlphaFoldDB" id="A0A9P6IQR3"/>
<evidence type="ECO:0000313" key="3">
    <source>
        <dbReference type="Proteomes" id="UP000749646"/>
    </source>
</evidence>
<evidence type="ECO:0000259" key="1">
    <source>
        <dbReference type="Pfam" id="PF21666"/>
    </source>
</evidence>
<dbReference type="Pfam" id="PF21666">
    <property type="entry name" value="DUF4246_N"/>
    <property type="match status" value="1"/>
</dbReference>
<reference evidence="2" key="1">
    <citation type="journal article" date="2020" name="Fungal Divers.">
        <title>Resolving the Mortierellaceae phylogeny through synthesis of multi-gene phylogenetics and phylogenomics.</title>
        <authorList>
            <person name="Vandepol N."/>
            <person name="Liber J."/>
            <person name="Desiro A."/>
            <person name="Na H."/>
            <person name="Kennedy M."/>
            <person name="Barry K."/>
            <person name="Grigoriev I.V."/>
            <person name="Miller A.N."/>
            <person name="O'Donnell K."/>
            <person name="Stajich J.E."/>
            <person name="Bonito G."/>
        </authorList>
    </citation>
    <scope>NUCLEOTIDE SEQUENCE</scope>
    <source>
        <strain evidence="2">MES-2147</strain>
    </source>
</reference>
<dbReference type="Proteomes" id="UP000749646">
    <property type="component" value="Unassembled WGS sequence"/>
</dbReference>
<keyword evidence="3" id="KW-1185">Reference proteome</keyword>
<organism evidence="2 3">
    <name type="scientific">Modicella reniformis</name>
    <dbReference type="NCBI Taxonomy" id="1440133"/>
    <lineage>
        <taxon>Eukaryota</taxon>
        <taxon>Fungi</taxon>
        <taxon>Fungi incertae sedis</taxon>
        <taxon>Mucoromycota</taxon>
        <taxon>Mortierellomycotina</taxon>
        <taxon>Mortierellomycetes</taxon>
        <taxon>Mortierellales</taxon>
        <taxon>Mortierellaceae</taxon>
        <taxon>Modicella</taxon>
    </lineage>
</organism>
<dbReference type="EMBL" id="JAAAHW010008323">
    <property type="protein sequence ID" value="KAF9944552.1"/>
    <property type="molecule type" value="Genomic_DNA"/>
</dbReference>
<name>A0A9P6IQR3_9FUNG</name>
<sequence length="71" mass="8096">MPKSASPTLPLPWTGDDYECGFPFTLLPGLTMMAASNTIREKPNWWERYKEPTVADRWKQELKQVGIGDTP</sequence>
<accession>A0A9P6IQR3</accession>
<comment type="caution">
    <text evidence="2">The sequence shown here is derived from an EMBL/GenBank/DDBJ whole genome shotgun (WGS) entry which is preliminary data.</text>
</comment>
<feature type="domain" description="DUF4246" evidence="1">
    <location>
        <begin position="7"/>
        <end position="61"/>
    </location>
</feature>
<evidence type="ECO:0000313" key="2">
    <source>
        <dbReference type="EMBL" id="KAF9944552.1"/>
    </source>
</evidence>
<dbReference type="OrthoDB" id="2414090at2759"/>
<protein>
    <recommendedName>
        <fullName evidence="1">DUF4246 domain-containing protein</fullName>
    </recommendedName>
</protein>